<sequence length="80" mass="8838">MRRTLIRTKKAKAFILDRSCMLAGLSMSNVRKVGRKQNAISVMRSGSEKVSPPVREDVLLIPDATAVCKCCWCVRSGQLA</sequence>
<evidence type="ECO:0000313" key="2">
    <source>
        <dbReference type="Proteomes" id="UP000050525"/>
    </source>
</evidence>
<dbReference type="AlphaFoldDB" id="A0A151N814"/>
<reference evidence="1 2" key="1">
    <citation type="journal article" date="2012" name="Genome Biol.">
        <title>Sequencing three crocodilian genomes to illuminate the evolution of archosaurs and amniotes.</title>
        <authorList>
            <person name="St John J.A."/>
            <person name="Braun E.L."/>
            <person name="Isberg S.R."/>
            <person name="Miles L.G."/>
            <person name="Chong A.Y."/>
            <person name="Gongora J."/>
            <person name="Dalzell P."/>
            <person name="Moran C."/>
            <person name="Bed'hom B."/>
            <person name="Abzhanov A."/>
            <person name="Burgess S.C."/>
            <person name="Cooksey A.M."/>
            <person name="Castoe T.A."/>
            <person name="Crawford N.G."/>
            <person name="Densmore L.D."/>
            <person name="Drew J.C."/>
            <person name="Edwards S.V."/>
            <person name="Faircloth B.C."/>
            <person name="Fujita M.K."/>
            <person name="Greenwold M.J."/>
            <person name="Hoffmann F.G."/>
            <person name="Howard J.M."/>
            <person name="Iguchi T."/>
            <person name="Janes D.E."/>
            <person name="Khan S.Y."/>
            <person name="Kohno S."/>
            <person name="de Koning A.J."/>
            <person name="Lance S.L."/>
            <person name="McCarthy F.M."/>
            <person name="McCormack J.E."/>
            <person name="Merchant M.E."/>
            <person name="Peterson D.G."/>
            <person name="Pollock D.D."/>
            <person name="Pourmand N."/>
            <person name="Raney B.J."/>
            <person name="Roessler K.A."/>
            <person name="Sanford J.R."/>
            <person name="Sawyer R.H."/>
            <person name="Schmidt C.J."/>
            <person name="Triplett E.W."/>
            <person name="Tuberville T.D."/>
            <person name="Venegas-Anaya M."/>
            <person name="Howard J.T."/>
            <person name="Jarvis E.D."/>
            <person name="Guillette L.J.Jr."/>
            <person name="Glenn T.C."/>
            <person name="Green R.E."/>
            <person name="Ray D.A."/>
        </authorList>
    </citation>
    <scope>NUCLEOTIDE SEQUENCE [LARGE SCALE GENOMIC DNA]</scope>
    <source>
        <strain evidence="1">KSC_2009_1</strain>
    </source>
</reference>
<name>A0A151N814_ALLMI</name>
<gene>
    <name evidence="1" type="ORF">Y1Q_0011254</name>
</gene>
<dbReference type="EMBL" id="AKHW03003826">
    <property type="protein sequence ID" value="KYO32926.1"/>
    <property type="molecule type" value="Genomic_DNA"/>
</dbReference>
<dbReference type="Proteomes" id="UP000050525">
    <property type="component" value="Unassembled WGS sequence"/>
</dbReference>
<comment type="caution">
    <text evidence="1">The sequence shown here is derived from an EMBL/GenBank/DDBJ whole genome shotgun (WGS) entry which is preliminary data.</text>
</comment>
<accession>A0A151N814</accession>
<evidence type="ECO:0000313" key="1">
    <source>
        <dbReference type="EMBL" id="KYO32926.1"/>
    </source>
</evidence>
<proteinExistence type="predicted"/>
<protein>
    <submittedName>
        <fullName evidence="1">Uncharacterized protein</fullName>
    </submittedName>
</protein>
<organism evidence="1 2">
    <name type="scientific">Alligator mississippiensis</name>
    <name type="common">American alligator</name>
    <dbReference type="NCBI Taxonomy" id="8496"/>
    <lineage>
        <taxon>Eukaryota</taxon>
        <taxon>Metazoa</taxon>
        <taxon>Chordata</taxon>
        <taxon>Craniata</taxon>
        <taxon>Vertebrata</taxon>
        <taxon>Euteleostomi</taxon>
        <taxon>Archelosauria</taxon>
        <taxon>Archosauria</taxon>
        <taxon>Crocodylia</taxon>
        <taxon>Alligatoridae</taxon>
        <taxon>Alligatorinae</taxon>
        <taxon>Alligator</taxon>
    </lineage>
</organism>
<keyword evidence="2" id="KW-1185">Reference proteome</keyword>